<dbReference type="InterPro" id="IPR035906">
    <property type="entry name" value="MetI-like_sf"/>
</dbReference>
<keyword evidence="3" id="KW-1003">Cell membrane</keyword>
<dbReference type="AlphaFoldDB" id="A0A851GN85"/>
<keyword evidence="6 7" id="KW-0472">Membrane</keyword>
<gene>
    <name evidence="9" type="ORF">HW115_13315</name>
</gene>
<evidence type="ECO:0000256" key="6">
    <source>
        <dbReference type="ARBA" id="ARBA00023136"/>
    </source>
</evidence>
<feature type="transmembrane region" description="Helical" evidence="7">
    <location>
        <begin position="16"/>
        <end position="38"/>
    </location>
</feature>
<feature type="domain" description="ABC transmembrane type-1" evidence="8">
    <location>
        <begin position="370"/>
        <end position="562"/>
    </location>
</feature>
<keyword evidence="10" id="KW-1185">Reference proteome</keyword>
<feature type="transmembrane region" description="Helical" evidence="7">
    <location>
        <begin position="407"/>
        <end position="429"/>
    </location>
</feature>
<evidence type="ECO:0000313" key="9">
    <source>
        <dbReference type="EMBL" id="NWK56595.1"/>
    </source>
</evidence>
<dbReference type="GO" id="GO:0055085">
    <property type="term" value="P:transmembrane transport"/>
    <property type="evidence" value="ECO:0007669"/>
    <property type="project" value="InterPro"/>
</dbReference>
<feature type="transmembrane region" description="Helical" evidence="7">
    <location>
        <begin position="481"/>
        <end position="506"/>
    </location>
</feature>
<dbReference type="Pfam" id="PF00528">
    <property type="entry name" value="BPD_transp_1"/>
    <property type="match status" value="1"/>
</dbReference>
<evidence type="ECO:0000256" key="1">
    <source>
        <dbReference type="ARBA" id="ARBA00004651"/>
    </source>
</evidence>
<dbReference type="EMBL" id="JACBAZ010000005">
    <property type="protein sequence ID" value="NWK56595.1"/>
    <property type="molecule type" value="Genomic_DNA"/>
</dbReference>
<evidence type="ECO:0000259" key="8">
    <source>
        <dbReference type="PROSITE" id="PS50928"/>
    </source>
</evidence>
<feature type="transmembrane region" description="Helical" evidence="7">
    <location>
        <begin position="543"/>
        <end position="562"/>
    </location>
</feature>
<dbReference type="PROSITE" id="PS50928">
    <property type="entry name" value="ABC_TM1"/>
    <property type="match status" value="1"/>
</dbReference>
<keyword evidence="4 7" id="KW-0812">Transmembrane</keyword>
<comment type="subcellular location">
    <subcellularLocation>
        <location evidence="1 7">Cell membrane</location>
        <topology evidence="1 7">Multi-pass membrane protein</topology>
    </subcellularLocation>
</comment>
<comment type="caution">
    <text evidence="9">The sequence shown here is derived from an EMBL/GenBank/DDBJ whole genome shotgun (WGS) entry which is preliminary data.</text>
</comment>
<sequence>MPKLRHPAWSRLAQKAWLWALLLGGAAIFLFPFLWMIVSSVKTGEEVNQQTFWPELPEFRNQSPYVIESPLPPRPNGCDELRWQIIQPELTTHCSELIAADPARPRLLKSSEEKENFIQQASQYLLQRGLKKMPEHLWQHSSDSEIQQAFITALAAGNGQDAELQKAYANTYARLIIHGLKVRAEGAGVIYQSSFKKQPTTDELPTGLSLDESTSGNLAYDSDGQLVLQSHFSSSSDSSIVLHYQFTIPKKAGDIHRIIIPMTYDASWHQLHAQLKINGTSYQGTRSTWLAESKASSLTLQLGKPDSEDWGKRPWIPMQAIGDPQEGSGALNHITLTLTLDPSSTTVARAGKIQRNYQRVFLSMPFWKYIINSILITTLSILGAVLSSSFVAYAFARLRWPGRSIAFVILLSTMMLPPQVTMIPQFLIWREIGWYNTLNPIWVPTWFGIAFFIFLMVQQMKSIPRDLEEAAEIDGMNPLQTWYYVIVPLVKPAMAAIAIMSFMASWNEFMAPLVYLRDMGRFPLSVGIYAMAADETMTHDMPLILAGNLLMTLPVIIIFFFCQRYFIQGVSSAGVKG</sequence>
<reference evidence="9 10" key="1">
    <citation type="submission" date="2020-07" db="EMBL/GenBank/DDBJ databases">
        <title>Roseicoccus Jingziensis gen. nov., sp. nov., isolated from coastal seawater.</title>
        <authorList>
            <person name="Feng X."/>
        </authorList>
    </citation>
    <scope>NUCLEOTIDE SEQUENCE [LARGE SCALE GENOMIC DNA]</scope>
    <source>
        <strain evidence="9 10">N1E253</strain>
    </source>
</reference>
<keyword evidence="5 7" id="KW-1133">Transmembrane helix</keyword>
<feature type="transmembrane region" description="Helical" evidence="7">
    <location>
        <begin position="441"/>
        <end position="460"/>
    </location>
</feature>
<dbReference type="SUPFAM" id="SSF161098">
    <property type="entry name" value="MetI-like"/>
    <property type="match status" value="2"/>
</dbReference>
<organism evidence="9 10">
    <name type="scientific">Oceaniferula marina</name>
    <dbReference type="NCBI Taxonomy" id="2748318"/>
    <lineage>
        <taxon>Bacteria</taxon>
        <taxon>Pseudomonadati</taxon>
        <taxon>Verrucomicrobiota</taxon>
        <taxon>Verrucomicrobiia</taxon>
        <taxon>Verrucomicrobiales</taxon>
        <taxon>Verrucomicrobiaceae</taxon>
        <taxon>Oceaniferula</taxon>
    </lineage>
</organism>
<dbReference type="GO" id="GO:0005886">
    <property type="term" value="C:plasma membrane"/>
    <property type="evidence" value="ECO:0007669"/>
    <property type="project" value="UniProtKB-SubCell"/>
</dbReference>
<evidence type="ECO:0000256" key="5">
    <source>
        <dbReference type="ARBA" id="ARBA00022989"/>
    </source>
</evidence>
<dbReference type="PANTHER" id="PTHR43744:SF6">
    <property type="entry name" value="ABC TRANSPORTER PERMEASE PROTEIN YESQ-RELATED"/>
    <property type="match status" value="1"/>
</dbReference>
<evidence type="ECO:0000256" key="7">
    <source>
        <dbReference type="RuleBase" id="RU363032"/>
    </source>
</evidence>
<dbReference type="Proteomes" id="UP000557872">
    <property type="component" value="Unassembled WGS sequence"/>
</dbReference>
<dbReference type="RefSeq" id="WP_178933397.1">
    <property type="nucleotide sequence ID" value="NZ_JACBAZ010000005.1"/>
</dbReference>
<evidence type="ECO:0000256" key="4">
    <source>
        <dbReference type="ARBA" id="ARBA00022692"/>
    </source>
</evidence>
<evidence type="ECO:0000256" key="3">
    <source>
        <dbReference type="ARBA" id="ARBA00022475"/>
    </source>
</evidence>
<dbReference type="CDD" id="cd06261">
    <property type="entry name" value="TM_PBP2"/>
    <property type="match status" value="1"/>
</dbReference>
<dbReference type="PANTHER" id="PTHR43744">
    <property type="entry name" value="ABC TRANSPORTER PERMEASE PROTEIN MG189-RELATED-RELATED"/>
    <property type="match status" value="1"/>
</dbReference>
<evidence type="ECO:0000256" key="2">
    <source>
        <dbReference type="ARBA" id="ARBA00022448"/>
    </source>
</evidence>
<dbReference type="Gene3D" id="1.10.3720.10">
    <property type="entry name" value="MetI-like"/>
    <property type="match status" value="1"/>
</dbReference>
<name>A0A851GN85_9BACT</name>
<proteinExistence type="inferred from homology"/>
<protein>
    <submittedName>
        <fullName evidence="9">ABC transporter permease subunit</fullName>
    </submittedName>
</protein>
<feature type="transmembrane region" description="Helical" evidence="7">
    <location>
        <begin position="369"/>
        <end position="395"/>
    </location>
</feature>
<evidence type="ECO:0000313" key="10">
    <source>
        <dbReference type="Proteomes" id="UP000557872"/>
    </source>
</evidence>
<comment type="similarity">
    <text evidence="7">Belongs to the binding-protein-dependent transport system permease family.</text>
</comment>
<dbReference type="InterPro" id="IPR000515">
    <property type="entry name" value="MetI-like"/>
</dbReference>
<accession>A0A851GN85</accession>
<keyword evidence="2 7" id="KW-0813">Transport</keyword>